<keyword evidence="11" id="KW-1185">Reference proteome</keyword>
<protein>
    <submittedName>
        <fullName evidence="12">Protein DVR-1 homolog</fullName>
    </submittedName>
</protein>
<keyword evidence="3" id="KW-0964">Secreted</keyword>
<dbReference type="GO" id="GO:0008083">
    <property type="term" value="F:growth factor activity"/>
    <property type="evidence" value="ECO:0007669"/>
    <property type="project" value="UniProtKB-KW"/>
</dbReference>
<dbReference type="OrthoDB" id="5987191at2759"/>
<dbReference type="InterPro" id="IPR017948">
    <property type="entry name" value="TGFb_CS"/>
</dbReference>
<dbReference type="SMART" id="SM00204">
    <property type="entry name" value="TGFB"/>
    <property type="match status" value="1"/>
</dbReference>
<evidence type="ECO:0000256" key="3">
    <source>
        <dbReference type="ARBA" id="ARBA00022525"/>
    </source>
</evidence>
<dbReference type="Pfam" id="PF00019">
    <property type="entry name" value="TGF_beta"/>
    <property type="match status" value="1"/>
</dbReference>
<dbReference type="GeneID" id="112467163"/>
<evidence type="ECO:0000256" key="4">
    <source>
        <dbReference type="ARBA" id="ARBA00022729"/>
    </source>
</evidence>
<comment type="similarity">
    <text evidence="2 8">Belongs to the TGF-beta family.</text>
</comment>
<organism evidence="11 12">
    <name type="scientific">Temnothorax curvispinosus</name>
    <dbReference type="NCBI Taxonomy" id="300111"/>
    <lineage>
        <taxon>Eukaryota</taxon>
        <taxon>Metazoa</taxon>
        <taxon>Ecdysozoa</taxon>
        <taxon>Arthropoda</taxon>
        <taxon>Hexapoda</taxon>
        <taxon>Insecta</taxon>
        <taxon>Pterygota</taxon>
        <taxon>Neoptera</taxon>
        <taxon>Endopterygota</taxon>
        <taxon>Hymenoptera</taxon>
        <taxon>Apocrita</taxon>
        <taxon>Aculeata</taxon>
        <taxon>Formicoidea</taxon>
        <taxon>Formicidae</taxon>
        <taxon>Myrmicinae</taxon>
        <taxon>Temnothorax</taxon>
    </lineage>
</organism>
<gene>
    <name evidence="12" type="primary">LOC112467163</name>
</gene>
<dbReference type="GO" id="GO:0005125">
    <property type="term" value="F:cytokine activity"/>
    <property type="evidence" value="ECO:0007669"/>
    <property type="project" value="TreeGrafter"/>
</dbReference>
<dbReference type="FunFam" id="2.10.90.10:FF:000001">
    <property type="entry name" value="Bone morphogenetic protein 4"/>
    <property type="match status" value="1"/>
</dbReference>
<dbReference type="SUPFAM" id="SSF57501">
    <property type="entry name" value="Cystine-knot cytokines"/>
    <property type="match status" value="1"/>
</dbReference>
<dbReference type="PANTHER" id="PTHR11848">
    <property type="entry name" value="TGF-BETA FAMILY"/>
    <property type="match status" value="1"/>
</dbReference>
<reference evidence="12" key="1">
    <citation type="submission" date="2025-08" db="UniProtKB">
        <authorList>
            <consortium name="RefSeq"/>
        </authorList>
    </citation>
    <scope>IDENTIFICATION</scope>
    <source>
        <tissue evidence="12">Whole body</tissue>
    </source>
</reference>
<evidence type="ECO:0000256" key="9">
    <source>
        <dbReference type="SAM" id="MobiDB-lite"/>
    </source>
</evidence>
<dbReference type="AlphaFoldDB" id="A0A6J1RAZ4"/>
<dbReference type="Proteomes" id="UP000504618">
    <property type="component" value="Unplaced"/>
</dbReference>
<dbReference type="InterPro" id="IPR001839">
    <property type="entry name" value="TGF-b_C"/>
</dbReference>
<keyword evidence="4" id="KW-0732">Signal</keyword>
<accession>A0A6J1RAZ4</accession>
<keyword evidence="7" id="KW-0325">Glycoprotein</keyword>
<proteinExistence type="inferred from homology"/>
<dbReference type="GO" id="GO:0005615">
    <property type="term" value="C:extracellular space"/>
    <property type="evidence" value="ECO:0007669"/>
    <property type="project" value="TreeGrafter"/>
</dbReference>
<feature type="domain" description="TGF-beta family profile" evidence="10">
    <location>
        <begin position="219"/>
        <end position="351"/>
    </location>
</feature>
<dbReference type="PROSITE" id="PS51362">
    <property type="entry name" value="TGF_BETA_2"/>
    <property type="match status" value="1"/>
</dbReference>
<evidence type="ECO:0000256" key="5">
    <source>
        <dbReference type="ARBA" id="ARBA00023030"/>
    </source>
</evidence>
<dbReference type="InterPro" id="IPR015615">
    <property type="entry name" value="TGF-beta-rel"/>
</dbReference>
<name>A0A6J1RAZ4_9HYME</name>
<dbReference type="RefSeq" id="XP_024891413.1">
    <property type="nucleotide sequence ID" value="XM_025035645.1"/>
</dbReference>
<keyword evidence="6" id="KW-1015">Disulfide bond</keyword>
<evidence type="ECO:0000256" key="8">
    <source>
        <dbReference type="RuleBase" id="RU000354"/>
    </source>
</evidence>
<evidence type="ECO:0000256" key="1">
    <source>
        <dbReference type="ARBA" id="ARBA00004613"/>
    </source>
</evidence>
<dbReference type="PROSITE" id="PS00250">
    <property type="entry name" value="TGF_BETA_1"/>
    <property type="match status" value="1"/>
</dbReference>
<feature type="region of interest" description="Disordered" evidence="9">
    <location>
        <begin position="50"/>
        <end position="72"/>
    </location>
</feature>
<dbReference type="Gene3D" id="2.10.90.10">
    <property type="entry name" value="Cystine-knot cytokines"/>
    <property type="match status" value="1"/>
</dbReference>
<sequence length="351" mass="39906">MRPPEYCSKVLLLVAGAFFVCCLWKTGSIGQWSSNMSAKALIRLDLLIPSSSSSSSPSTSRRSPFNRTNMRISRDVAHRRKNKSTLFMYMLQLYYRRPNAVVRAIKPVRTSGPISDAGRILEFAIPSVGVDETLETAELLGIAGAIIRVRFVDGPSTTKNIRNEEIRRARKDGAWRAFDVTSAVVGRNDTVQLWVYGTLTYRPNDDGPILLLNYSKVRRYRRSAKEPDDPDRWEDGRRRRRNNCHRRFMYVNFSVISYDKWVLAPDGYEAYQCSGRCSFPMGDHLSPTNHAIVQALMHGALQISESGNKLGKPCCVPTKLESMSLLYVNDKRTVTYEYDYEDMVVVECGCR</sequence>
<keyword evidence="5 8" id="KW-0339">Growth factor</keyword>
<evidence type="ECO:0000259" key="10">
    <source>
        <dbReference type="PROSITE" id="PS51362"/>
    </source>
</evidence>
<evidence type="ECO:0000313" key="12">
    <source>
        <dbReference type="RefSeq" id="XP_024891413.1"/>
    </source>
</evidence>
<comment type="subcellular location">
    <subcellularLocation>
        <location evidence="1">Secreted</location>
    </subcellularLocation>
</comment>
<evidence type="ECO:0000313" key="11">
    <source>
        <dbReference type="Proteomes" id="UP000504618"/>
    </source>
</evidence>
<evidence type="ECO:0000256" key="7">
    <source>
        <dbReference type="ARBA" id="ARBA00023180"/>
    </source>
</evidence>
<dbReference type="InterPro" id="IPR029034">
    <property type="entry name" value="Cystine-knot_cytokine"/>
</dbReference>
<evidence type="ECO:0000256" key="2">
    <source>
        <dbReference type="ARBA" id="ARBA00006656"/>
    </source>
</evidence>
<evidence type="ECO:0000256" key="6">
    <source>
        <dbReference type="ARBA" id="ARBA00023157"/>
    </source>
</evidence>
<feature type="compositionally biased region" description="Low complexity" evidence="9">
    <location>
        <begin position="50"/>
        <end position="63"/>
    </location>
</feature>
<dbReference type="PANTHER" id="PTHR11848:SF307">
    <property type="entry name" value="BONE MORPHOGENETIC PROTEIN 10"/>
    <property type="match status" value="1"/>
</dbReference>